<accession>A0A368BL88</accession>
<dbReference type="SUPFAM" id="SSF56281">
    <property type="entry name" value="Metallo-hydrolase/oxidoreductase"/>
    <property type="match status" value="1"/>
</dbReference>
<dbReference type="Gene3D" id="3.60.15.10">
    <property type="entry name" value="Ribonuclease Z/Hydroxyacylglutathione hydrolase-like"/>
    <property type="match status" value="1"/>
</dbReference>
<gene>
    <name evidence="3" type="ORF">DBW97_03395</name>
</gene>
<feature type="transmembrane region" description="Helical" evidence="1">
    <location>
        <begin position="6"/>
        <end position="23"/>
    </location>
</feature>
<keyword evidence="3" id="KW-0378">Hydrolase</keyword>
<dbReference type="EMBL" id="QOPD01000005">
    <property type="protein sequence ID" value="RCL38089.1"/>
    <property type="molecule type" value="Genomic_DNA"/>
</dbReference>
<name>A0A368BL88_9GAMM</name>
<dbReference type="AlphaFoldDB" id="A0A368BL88"/>
<evidence type="ECO:0000313" key="3">
    <source>
        <dbReference type="EMBL" id="RCL38089.1"/>
    </source>
</evidence>
<organism evidence="3 4">
    <name type="scientific">SAR86 cluster bacterium</name>
    <dbReference type="NCBI Taxonomy" id="2030880"/>
    <lineage>
        <taxon>Bacteria</taxon>
        <taxon>Pseudomonadati</taxon>
        <taxon>Pseudomonadota</taxon>
        <taxon>Gammaproteobacteria</taxon>
        <taxon>SAR86 cluster</taxon>
    </lineage>
</organism>
<reference evidence="3 4" key="1">
    <citation type="journal article" date="2018" name="Microbiome">
        <title>Fine metagenomic profile of the Mediterranean stratified and mixed water columns revealed by assembly and recruitment.</title>
        <authorList>
            <person name="Haro-Moreno J.M."/>
            <person name="Lopez-Perez M."/>
            <person name="De La Torre J.R."/>
            <person name="Picazo A."/>
            <person name="Camacho A."/>
            <person name="Rodriguez-Valera F."/>
        </authorList>
    </citation>
    <scope>NUCLEOTIDE SEQUENCE [LARGE SCALE GENOMIC DNA]</scope>
    <source>
        <strain evidence="3">MED-G83</strain>
    </source>
</reference>
<evidence type="ECO:0000256" key="1">
    <source>
        <dbReference type="SAM" id="Phobius"/>
    </source>
</evidence>
<dbReference type="GO" id="GO:0005737">
    <property type="term" value="C:cytoplasm"/>
    <property type="evidence" value="ECO:0007669"/>
    <property type="project" value="TreeGrafter"/>
</dbReference>
<keyword evidence="1" id="KW-1133">Transmembrane helix</keyword>
<dbReference type="InterPro" id="IPR036866">
    <property type="entry name" value="RibonucZ/Hydroxyglut_hydro"/>
</dbReference>
<comment type="caution">
    <text evidence="3">The sequence shown here is derived from an EMBL/GenBank/DDBJ whole genome shotgun (WGS) entry which is preliminary data.</text>
</comment>
<dbReference type="Pfam" id="PF12706">
    <property type="entry name" value="Lactamase_B_2"/>
    <property type="match status" value="1"/>
</dbReference>
<protein>
    <submittedName>
        <fullName evidence="3">MBL fold metallo-hydrolase</fullName>
    </submittedName>
</protein>
<keyword evidence="1" id="KW-0812">Transmembrane</keyword>
<dbReference type="PANTHER" id="PTHR15032:SF4">
    <property type="entry name" value="N-ACYL-PHOSPHATIDYLETHANOLAMINE-HYDROLYZING PHOSPHOLIPASE D"/>
    <property type="match status" value="1"/>
</dbReference>
<dbReference type="GO" id="GO:0016787">
    <property type="term" value="F:hydrolase activity"/>
    <property type="evidence" value="ECO:0007669"/>
    <property type="project" value="UniProtKB-KW"/>
</dbReference>
<feature type="domain" description="Metallo-beta-lactamase" evidence="2">
    <location>
        <begin position="74"/>
        <end position="271"/>
    </location>
</feature>
<dbReference type="Proteomes" id="UP000252147">
    <property type="component" value="Unassembled WGS sequence"/>
</dbReference>
<evidence type="ECO:0000259" key="2">
    <source>
        <dbReference type="Pfam" id="PF12706"/>
    </source>
</evidence>
<proteinExistence type="predicted"/>
<dbReference type="PANTHER" id="PTHR15032">
    <property type="entry name" value="N-ACYL-PHOSPHATIDYLETHANOLAMINE-HYDROLYZING PHOSPHOLIPASE D"/>
    <property type="match status" value="1"/>
</dbReference>
<dbReference type="InterPro" id="IPR001279">
    <property type="entry name" value="Metallo-B-lactamas"/>
</dbReference>
<sequence>MNIFRIFFIGLAIVFLGLSMYIYSEFKSLLNTLDSRGDGENIGVSDAWRQQLSLDNSFTWIGHATIYLNLDGVNVLFDPIFSERSSPVSFIGPKRIIPPAIDIKNLPKIDKVFISHNHYDHLDIPSLRQLQERNKDIIFYVPMGDQKLLLRKGLSNVRELNWWDEVVDKNLQIVFFPVKHWSARGFFDKKASLWGGWYLKSNNYTVAHFGDTAYDERFIKFPEFMQNLDLAFIPIGSYAPREVEMEHHVNPEEAVQIYNDLNVQYAYGMHWGTFFLSKEDLYEPPALIKNLISDDVIFSTSQPGIPFYLNNLNQESIPIK</sequence>
<evidence type="ECO:0000313" key="4">
    <source>
        <dbReference type="Proteomes" id="UP000252147"/>
    </source>
</evidence>
<keyword evidence="1" id="KW-0472">Membrane</keyword>